<dbReference type="Pfam" id="PF03772">
    <property type="entry name" value="Competence"/>
    <property type="match status" value="1"/>
</dbReference>
<feature type="transmembrane region" description="Helical" evidence="6">
    <location>
        <begin position="24"/>
        <end position="42"/>
    </location>
</feature>
<evidence type="ECO:0000313" key="10">
    <source>
        <dbReference type="Proteomes" id="UP000672602"/>
    </source>
</evidence>
<dbReference type="InterPro" id="IPR004477">
    <property type="entry name" value="ComEC_N"/>
</dbReference>
<keyword evidence="4 6" id="KW-1133">Transmembrane helix</keyword>
<dbReference type="InterPro" id="IPR052159">
    <property type="entry name" value="Competence_DNA_uptake"/>
</dbReference>
<keyword evidence="3 6" id="KW-0812">Transmembrane</keyword>
<evidence type="ECO:0000256" key="2">
    <source>
        <dbReference type="ARBA" id="ARBA00022475"/>
    </source>
</evidence>
<protein>
    <submittedName>
        <fullName evidence="9">ComEC/Rec2 family competence protein</fullName>
    </submittedName>
</protein>
<feature type="domain" description="DUF4131" evidence="8">
    <location>
        <begin position="46"/>
        <end position="199"/>
    </location>
</feature>
<feature type="transmembrane region" description="Helical" evidence="6">
    <location>
        <begin position="308"/>
        <end position="326"/>
    </location>
</feature>
<name>A0A8J7S4G2_9PROT</name>
<gene>
    <name evidence="9" type="ORF">KAJ83_00495</name>
</gene>
<evidence type="ECO:0000256" key="1">
    <source>
        <dbReference type="ARBA" id="ARBA00004651"/>
    </source>
</evidence>
<dbReference type="Proteomes" id="UP000672602">
    <property type="component" value="Unassembled WGS sequence"/>
</dbReference>
<evidence type="ECO:0000256" key="3">
    <source>
        <dbReference type="ARBA" id="ARBA00022692"/>
    </source>
</evidence>
<dbReference type="NCBIfam" id="TIGR00360">
    <property type="entry name" value="ComEC_N-term"/>
    <property type="match status" value="1"/>
</dbReference>
<feature type="domain" description="ComEC/Rec2-related protein" evidence="7">
    <location>
        <begin position="249"/>
        <end position="537"/>
    </location>
</feature>
<feature type="transmembrane region" description="Helical" evidence="6">
    <location>
        <begin position="356"/>
        <end position="375"/>
    </location>
</feature>
<feature type="transmembrane region" description="Helical" evidence="6">
    <location>
        <begin position="493"/>
        <end position="511"/>
    </location>
</feature>
<feature type="transmembrane region" description="Helical" evidence="6">
    <location>
        <begin position="517"/>
        <end position="533"/>
    </location>
</feature>
<dbReference type="InterPro" id="IPR025405">
    <property type="entry name" value="DUF4131"/>
</dbReference>
<keyword evidence="10" id="KW-1185">Reference proteome</keyword>
<dbReference type="RefSeq" id="WP_210680060.1">
    <property type="nucleotide sequence ID" value="NZ_JAGMWN010000001.1"/>
</dbReference>
<dbReference type="AlphaFoldDB" id="A0A8J7S4G2"/>
<dbReference type="Pfam" id="PF13567">
    <property type="entry name" value="DUF4131"/>
    <property type="match status" value="1"/>
</dbReference>
<evidence type="ECO:0000259" key="8">
    <source>
        <dbReference type="Pfam" id="PF13567"/>
    </source>
</evidence>
<reference evidence="9" key="1">
    <citation type="submission" date="2021-04" db="EMBL/GenBank/DDBJ databases">
        <authorList>
            <person name="Zhang D.-C."/>
        </authorList>
    </citation>
    <scope>NUCLEOTIDE SEQUENCE</scope>
    <source>
        <strain evidence="9">CGMCC 1.15697</strain>
    </source>
</reference>
<feature type="transmembrane region" description="Helical" evidence="6">
    <location>
        <begin position="72"/>
        <end position="92"/>
    </location>
</feature>
<dbReference type="PANTHER" id="PTHR30619">
    <property type="entry name" value="DNA INTERNALIZATION/COMPETENCE PROTEIN COMEC/REC2"/>
    <property type="match status" value="1"/>
</dbReference>
<keyword evidence="2" id="KW-1003">Cell membrane</keyword>
<evidence type="ECO:0000256" key="6">
    <source>
        <dbReference type="SAM" id="Phobius"/>
    </source>
</evidence>
<feature type="transmembrane region" description="Helical" evidence="6">
    <location>
        <begin position="461"/>
        <end position="481"/>
    </location>
</feature>
<evidence type="ECO:0000256" key="5">
    <source>
        <dbReference type="ARBA" id="ARBA00023136"/>
    </source>
</evidence>
<feature type="transmembrane region" description="Helical" evidence="6">
    <location>
        <begin position="273"/>
        <end position="296"/>
    </location>
</feature>
<dbReference type="GO" id="GO:0005886">
    <property type="term" value="C:plasma membrane"/>
    <property type="evidence" value="ECO:0007669"/>
    <property type="project" value="UniProtKB-SubCell"/>
</dbReference>
<comment type="subcellular location">
    <subcellularLocation>
        <location evidence="1">Cell membrane</location>
        <topology evidence="1">Multi-pass membrane protein</topology>
    </subcellularLocation>
</comment>
<sequence length="712" mass="74999">MARLGRLGSARAIERALTAERERWALWAPVAFGAGIAVYFALPLEPPPWSGAAIAGIAGAGLLAIRGGRSAILVLLLSAVLCAGLGFLRVGLETQRVAAPTLHRDAGVTRIAGTVTAVEAFADGPRVVLNRIDYRWRAPDPAPETVRIRLSAGDSVRIGERIELLAILRAPPRPAYPGAYDFARRAWFEGLGAVGFALGGSEPVVGAGGMDDLGGGLRARAFVDARRQEITRAIRDGLAGEAGAVAAALITGDRSGLSEEAVEAMRRSGLAHLLAISGLHIGLAAGIVFVGLRALLAMHEGTALRRPIKKWAAAAALVAAFVYLLLAGATVPTQRAFLMTGLVLIAVMLDRKAISLRLVAIAAAVVLLLAPQSVLGASFQLSFAAVTALVAVYEGGRPLAREEGEGDADRTARWMRRIVRYLLLIVATTLIAGAATAPFALHHFGRMANYGVIGNLLAIPLMAWMVMPAGVLAMLAMPFGLEAWPLAAMGQGIEWILAIARFVAALPGASIQVAASPAWAAALIAGGGLWAALWRGRWRFWGALPLACGMLLPLLADQPHLIVSGTGRQIAVTGPDGGFWLQHPRRESFATGVWSERTGRAVAGGWETLLTGAGPGPPLACGPLGCHYRWGDRVVAISYDPRTLAEDCRHADVVVSTVAPPRALREGLCRDRRLIDPAALARQGTHALILRDDRPPAVRTVEAARGARPWSR</sequence>
<proteinExistence type="predicted"/>
<organism evidence="9 10">
    <name type="scientific">Marivibrio halodurans</name>
    <dbReference type="NCBI Taxonomy" id="2039722"/>
    <lineage>
        <taxon>Bacteria</taxon>
        <taxon>Pseudomonadati</taxon>
        <taxon>Pseudomonadota</taxon>
        <taxon>Alphaproteobacteria</taxon>
        <taxon>Rhodospirillales</taxon>
        <taxon>Rhodospirillaceae</taxon>
        <taxon>Marivibrio</taxon>
    </lineage>
</organism>
<dbReference type="EMBL" id="JAGMWN010000001">
    <property type="protein sequence ID" value="MBP5855472.1"/>
    <property type="molecule type" value="Genomic_DNA"/>
</dbReference>
<evidence type="ECO:0000256" key="4">
    <source>
        <dbReference type="ARBA" id="ARBA00022989"/>
    </source>
</evidence>
<evidence type="ECO:0000313" key="9">
    <source>
        <dbReference type="EMBL" id="MBP5855472.1"/>
    </source>
</evidence>
<keyword evidence="5 6" id="KW-0472">Membrane</keyword>
<evidence type="ECO:0000259" key="7">
    <source>
        <dbReference type="Pfam" id="PF03772"/>
    </source>
</evidence>
<feature type="transmembrane region" description="Helical" evidence="6">
    <location>
        <begin position="421"/>
        <end position="441"/>
    </location>
</feature>
<comment type="caution">
    <text evidence="9">The sequence shown here is derived from an EMBL/GenBank/DDBJ whole genome shotgun (WGS) entry which is preliminary data.</text>
</comment>
<accession>A0A8J7S4G2</accession>
<dbReference type="PANTHER" id="PTHR30619:SF1">
    <property type="entry name" value="RECOMBINATION PROTEIN 2"/>
    <property type="match status" value="1"/>
</dbReference>